<feature type="region of interest" description="Disordered" evidence="9">
    <location>
        <begin position="278"/>
        <end position="306"/>
    </location>
</feature>
<dbReference type="RefSeq" id="XP_003726003.2">
    <property type="nucleotide sequence ID" value="XM_003725955.3"/>
</dbReference>
<dbReference type="KEGG" id="spu:100892511"/>
<dbReference type="PROSITE" id="PS50262">
    <property type="entry name" value="G_PROTEIN_RECEP_F1_2"/>
    <property type="match status" value="1"/>
</dbReference>
<evidence type="ECO:0000256" key="1">
    <source>
        <dbReference type="ARBA" id="ARBA00004141"/>
    </source>
</evidence>
<evidence type="ECO:0000313" key="13">
    <source>
        <dbReference type="Proteomes" id="UP000007110"/>
    </source>
</evidence>
<dbReference type="EnsemblMetazoa" id="XM_003725955">
    <property type="protein sequence ID" value="XP_003726003"/>
    <property type="gene ID" value="LOC100892511"/>
</dbReference>
<feature type="compositionally biased region" description="Polar residues" evidence="9">
    <location>
        <begin position="419"/>
        <end position="438"/>
    </location>
</feature>
<dbReference type="InterPro" id="IPR000276">
    <property type="entry name" value="GPCR_Rhodpsn"/>
</dbReference>
<keyword evidence="3 10" id="KW-1133">Transmembrane helix</keyword>
<dbReference type="OMA" id="AFADLCC"/>
<feature type="region of interest" description="Disordered" evidence="9">
    <location>
        <begin position="411"/>
        <end position="458"/>
    </location>
</feature>
<keyword evidence="13" id="KW-1185">Reference proteome</keyword>
<dbReference type="Gene3D" id="1.20.1070.10">
    <property type="entry name" value="Rhodopsin 7-helix transmembrane proteins"/>
    <property type="match status" value="1"/>
</dbReference>
<dbReference type="PROSITE" id="PS00477">
    <property type="entry name" value="ALPHA_2_MACROGLOBULIN"/>
    <property type="match status" value="1"/>
</dbReference>
<evidence type="ECO:0000256" key="6">
    <source>
        <dbReference type="ARBA" id="ARBA00023157"/>
    </source>
</evidence>
<evidence type="ECO:0000256" key="3">
    <source>
        <dbReference type="ARBA" id="ARBA00022989"/>
    </source>
</evidence>
<reference evidence="12" key="2">
    <citation type="submission" date="2021-01" db="UniProtKB">
        <authorList>
            <consortium name="EnsemblMetazoa"/>
        </authorList>
    </citation>
    <scope>IDENTIFICATION</scope>
</reference>
<dbReference type="GO" id="GO:0007186">
    <property type="term" value="P:G protein-coupled receptor signaling pathway"/>
    <property type="evidence" value="ECO:0000318"/>
    <property type="project" value="GO_Central"/>
</dbReference>
<dbReference type="Proteomes" id="UP000007110">
    <property type="component" value="Unassembled WGS sequence"/>
</dbReference>
<dbReference type="OrthoDB" id="9881476at2759"/>
<feature type="transmembrane region" description="Helical" evidence="10">
    <location>
        <begin position="157"/>
        <end position="180"/>
    </location>
</feature>
<feature type="compositionally biased region" description="Polar residues" evidence="9">
    <location>
        <begin position="283"/>
        <end position="297"/>
    </location>
</feature>
<evidence type="ECO:0000259" key="11">
    <source>
        <dbReference type="PROSITE" id="PS50262"/>
    </source>
</evidence>
<dbReference type="GeneID" id="100892511"/>
<evidence type="ECO:0000256" key="2">
    <source>
        <dbReference type="ARBA" id="ARBA00022692"/>
    </source>
</evidence>
<protein>
    <recommendedName>
        <fullName evidence="11">G-protein coupled receptors family 1 profile domain-containing protein</fullName>
    </recommendedName>
</protein>
<feature type="transmembrane region" description="Helical" evidence="10">
    <location>
        <begin position="200"/>
        <end position="225"/>
    </location>
</feature>
<dbReference type="InterPro" id="IPR050125">
    <property type="entry name" value="GPCR_opsins"/>
</dbReference>
<dbReference type="GO" id="GO:0005886">
    <property type="term" value="C:plasma membrane"/>
    <property type="evidence" value="ECO:0000318"/>
    <property type="project" value="GO_Central"/>
</dbReference>
<reference evidence="13" key="1">
    <citation type="submission" date="2015-02" db="EMBL/GenBank/DDBJ databases">
        <title>Genome sequencing for Strongylocentrotus purpuratus.</title>
        <authorList>
            <person name="Murali S."/>
            <person name="Liu Y."/>
            <person name="Vee V."/>
            <person name="English A."/>
            <person name="Wang M."/>
            <person name="Skinner E."/>
            <person name="Han Y."/>
            <person name="Muzny D.M."/>
            <person name="Worley K.C."/>
            <person name="Gibbs R.A."/>
        </authorList>
    </citation>
    <scope>NUCLEOTIDE SEQUENCE</scope>
</reference>
<keyword evidence="2 10" id="KW-0812">Transmembrane</keyword>
<proteinExistence type="predicted"/>
<evidence type="ECO:0000256" key="5">
    <source>
        <dbReference type="ARBA" id="ARBA00023136"/>
    </source>
</evidence>
<evidence type="ECO:0000313" key="12">
    <source>
        <dbReference type="EnsemblMetazoa" id="XP_003726003"/>
    </source>
</evidence>
<keyword evidence="7" id="KW-0675">Receptor</keyword>
<dbReference type="CDD" id="cd00637">
    <property type="entry name" value="7tm_classA_rhodopsin-like"/>
    <property type="match status" value="1"/>
</dbReference>
<accession>A0A7M7GFQ4</accession>
<dbReference type="GO" id="GO:0007602">
    <property type="term" value="P:phototransduction"/>
    <property type="evidence" value="ECO:0000318"/>
    <property type="project" value="GO_Central"/>
</dbReference>
<dbReference type="PRINTS" id="PR00237">
    <property type="entry name" value="GPCRRHODOPSN"/>
</dbReference>
<feature type="transmembrane region" description="Helical" evidence="10">
    <location>
        <begin position="369"/>
        <end position="388"/>
    </location>
</feature>
<keyword evidence="8" id="KW-0807">Transducer</keyword>
<keyword evidence="6" id="KW-1015">Disulfide bond</keyword>
<dbReference type="PANTHER" id="PTHR24240">
    <property type="entry name" value="OPSIN"/>
    <property type="match status" value="1"/>
</dbReference>
<evidence type="ECO:0000256" key="7">
    <source>
        <dbReference type="ARBA" id="ARBA00023170"/>
    </source>
</evidence>
<feature type="transmembrane region" description="Helical" evidence="10">
    <location>
        <begin position="334"/>
        <end position="357"/>
    </location>
</feature>
<comment type="subcellular location">
    <subcellularLocation>
        <location evidence="1">Membrane</location>
        <topology evidence="1">Multi-pass membrane protein</topology>
    </subcellularLocation>
</comment>
<feature type="transmembrane region" description="Helical" evidence="10">
    <location>
        <begin position="114"/>
        <end position="136"/>
    </location>
</feature>
<feature type="transmembrane region" description="Helical" evidence="10">
    <location>
        <begin position="41"/>
        <end position="66"/>
    </location>
</feature>
<sequence length="517" mass="57023">MTYLTNFTSFSQSVVISNMSTTDLYPPDGCGEENIRNISDIVIAMLDILLCLLAVVCNGTVVFILYKKPKLRSKSNSHLMNLVIGDFIYCLTLPLTVASCLTGGWTYGFVICQIHGFFILWAVIGIEFIFPTLAIYRLIVMSRSQNRFAEFYKSQTLFLYVVTWILAGLCALPPLIGWGSLTSCDGSPNCFLSFSDNESYVIFLIVITTIIPLFTMAFCYTKVIITVRQSSKRVQHTTNNMLSASVASLAVCEDQNTLRVPSPALPVLYTDRDFLPLPPRQNLPRSNVNQRRSSLASATGGKTRDSGRRFSLASIASSTMSNVRPSEQRLGRSLALISASYLFTWVPVLVFTLQSTFKPNTPPDFCIKMIQLFLYLHVAVNPLVYGLLTDPLRSVLSGYIRRGRLGSTHESQRWVPPSVATSSLQPKNSVKTGNSPNTVAWREKSGDPSLPNYTGQPGMKPISTGKTLVISPVSVLSASSNDESASMRAIEDHGKEINAQRITRFSESCEPVSVSDC</sequence>
<keyword evidence="4" id="KW-0297">G-protein coupled receptor</keyword>
<dbReference type="AlphaFoldDB" id="A0A7M7GFQ4"/>
<feature type="transmembrane region" description="Helical" evidence="10">
    <location>
        <begin position="87"/>
        <end position="108"/>
    </location>
</feature>
<feature type="domain" description="G-protein coupled receptors family 1 profile" evidence="11">
    <location>
        <begin position="57"/>
        <end position="385"/>
    </location>
</feature>
<organism evidence="12 13">
    <name type="scientific">Strongylocentrotus purpuratus</name>
    <name type="common">Purple sea urchin</name>
    <dbReference type="NCBI Taxonomy" id="7668"/>
    <lineage>
        <taxon>Eukaryota</taxon>
        <taxon>Metazoa</taxon>
        <taxon>Echinodermata</taxon>
        <taxon>Eleutherozoa</taxon>
        <taxon>Echinozoa</taxon>
        <taxon>Echinoidea</taxon>
        <taxon>Euechinoidea</taxon>
        <taxon>Echinacea</taxon>
        <taxon>Camarodonta</taxon>
        <taxon>Echinidea</taxon>
        <taxon>Strongylocentrotidae</taxon>
        <taxon>Strongylocentrotus</taxon>
    </lineage>
</organism>
<name>A0A7M7GFQ4_STRPU</name>
<dbReference type="InterPro" id="IPR019742">
    <property type="entry name" value="MacrogloblnA2_CS"/>
</dbReference>
<keyword evidence="5 10" id="KW-0472">Membrane</keyword>
<dbReference type="InParanoid" id="A0A7M7GFQ4"/>
<dbReference type="GO" id="GO:0008020">
    <property type="term" value="F:G protein-coupled photoreceptor activity"/>
    <property type="evidence" value="ECO:0000318"/>
    <property type="project" value="GO_Central"/>
</dbReference>
<dbReference type="InterPro" id="IPR017452">
    <property type="entry name" value="GPCR_Rhodpsn_7TM"/>
</dbReference>
<dbReference type="GO" id="GO:0071482">
    <property type="term" value="P:cellular response to light stimulus"/>
    <property type="evidence" value="ECO:0000318"/>
    <property type="project" value="GO_Central"/>
</dbReference>
<evidence type="ECO:0000256" key="4">
    <source>
        <dbReference type="ARBA" id="ARBA00023040"/>
    </source>
</evidence>
<evidence type="ECO:0000256" key="9">
    <source>
        <dbReference type="SAM" id="MobiDB-lite"/>
    </source>
</evidence>
<evidence type="ECO:0000256" key="10">
    <source>
        <dbReference type="SAM" id="Phobius"/>
    </source>
</evidence>
<evidence type="ECO:0000256" key="8">
    <source>
        <dbReference type="ARBA" id="ARBA00023224"/>
    </source>
</evidence>
<dbReference type="SUPFAM" id="SSF81321">
    <property type="entry name" value="Family A G protein-coupled receptor-like"/>
    <property type="match status" value="1"/>
</dbReference>
<dbReference type="Pfam" id="PF00001">
    <property type="entry name" value="7tm_1"/>
    <property type="match status" value="1"/>
</dbReference>